<evidence type="ECO:0000313" key="4">
    <source>
        <dbReference type="Proteomes" id="UP000199111"/>
    </source>
</evidence>
<keyword evidence="4" id="KW-1185">Reference proteome</keyword>
<sequence length="271" mass="28038">MEELDGKVAIVTGGGSLAAGIGNGRAAAVRLAESGARVVIVDIADRNMAETQELIAERGGECLSVRGDVSLPDDCAAIVRRAVETWGRVDVLVNNVGVAGPPGTAVDVDLDAWDACLRVNVTSMMLMSRFAIPRMRAVGGGSIVNLSSAAGLIGGHPSLAYSTAKGAIVNLTRSMAAAHGPDGIRVNAVAPGYMYTPNVYAQGLSEDDRERRRLAAPLRTEGTGWDVGEAVLFLAGGRSRWITGVVLPVDAGLTSALAVPDSMTVQSPRPH</sequence>
<dbReference type="GO" id="GO:0006633">
    <property type="term" value="P:fatty acid biosynthetic process"/>
    <property type="evidence" value="ECO:0007669"/>
    <property type="project" value="TreeGrafter"/>
</dbReference>
<keyword evidence="2" id="KW-0560">Oxidoreductase</keyword>
<dbReference type="InterPro" id="IPR020904">
    <property type="entry name" value="Sc_DH/Rdtase_CS"/>
</dbReference>
<dbReference type="InterPro" id="IPR036291">
    <property type="entry name" value="NAD(P)-bd_dom_sf"/>
</dbReference>
<dbReference type="CDD" id="cd05233">
    <property type="entry name" value="SDR_c"/>
    <property type="match status" value="1"/>
</dbReference>
<dbReference type="Pfam" id="PF13561">
    <property type="entry name" value="adh_short_C2"/>
    <property type="match status" value="1"/>
</dbReference>
<proteinExistence type="inferred from homology"/>
<dbReference type="RefSeq" id="WP_093892270.1">
    <property type="nucleotide sequence ID" value="NZ_FOQY01000066.1"/>
</dbReference>
<dbReference type="InterPro" id="IPR002347">
    <property type="entry name" value="SDR_fam"/>
</dbReference>
<dbReference type="PANTHER" id="PTHR42760">
    <property type="entry name" value="SHORT-CHAIN DEHYDROGENASES/REDUCTASES FAMILY MEMBER"/>
    <property type="match status" value="1"/>
</dbReference>
<evidence type="ECO:0000256" key="1">
    <source>
        <dbReference type="ARBA" id="ARBA00006484"/>
    </source>
</evidence>
<dbReference type="FunFam" id="3.40.50.720:FF:000084">
    <property type="entry name" value="Short-chain dehydrogenase reductase"/>
    <property type="match status" value="1"/>
</dbReference>
<evidence type="ECO:0000256" key="2">
    <source>
        <dbReference type="ARBA" id="ARBA00023002"/>
    </source>
</evidence>
<dbReference type="NCBIfam" id="NF005559">
    <property type="entry name" value="PRK07231.1"/>
    <property type="match status" value="1"/>
</dbReference>
<dbReference type="SUPFAM" id="SSF51735">
    <property type="entry name" value="NAD(P)-binding Rossmann-fold domains"/>
    <property type="match status" value="1"/>
</dbReference>
<reference evidence="4" key="1">
    <citation type="submission" date="2016-10" db="EMBL/GenBank/DDBJ databases">
        <authorList>
            <person name="Varghese N."/>
            <person name="Submissions S."/>
        </authorList>
    </citation>
    <scope>NUCLEOTIDE SEQUENCE [LARGE SCALE GENOMIC DNA]</scope>
    <source>
        <strain evidence="4">CGMCC 4.2126</strain>
    </source>
</reference>
<name>A0A1I4FLX7_9ACTN</name>
<accession>A0A1I4FLX7</accession>
<gene>
    <name evidence="3" type="ORF">SAMN05216275_1668</name>
</gene>
<dbReference type="AlphaFoldDB" id="A0A1I4FLX7"/>
<comment type="similarity">
    <text evidence="1">Belongs to the short-chain dehydrogenases/reductases (SDR) family.</text>
</comment>
<dbReference type="PRINTS" id="PR00081">
    <property type="entry name" value="GDHRDH"/>
</dbReference>
<dbReference type="PRINTS" id="PR00080">
    <property type="entry name" value="SDRFAMILY"/>
</dbReference>
<dbReference type="EMBL" id="FOQY01000066">
    <property type="protein sequence ID" value="SFL18483.1"/>
    <property type="molecule type" value="Genomic_DNA"/>
</dbReference>
<organism evidence="3 4">
    <name type="scientific">Streptosporangium canum</name>
    <dbReference type="NCBI Taxonomy" id="324952"/>
    <lineage>
        <taxon>Bacteria</taxon>
        <taxon>Bacillati</taxon>
        <taxon>Actinomycetota</taxon>
        <taxon>Actinomycetes</taxon>
        <taxon>Streptosporangiales</taxon>
        <taxon>Streptosporangiaceae</taxon>
        <taxon>Streptosporangium</taxon>
    </lineage>
</organism>
<dbReference type="Gene3D" id="3.40.50.720">
    <property type="entry name" value="NAD(P)-binding Rossmann-like Domain"/>
    <property type="match status" value="1"/>
</dbReference>
<dbReference type="GO" id="GO:0048038">
    <property type="term" value="F:quinone binding"/>
    <property type="evidence" value="ECO:0007669"/>
    <property type="project" value="TreeGrafter"/>
</dbReference>
<dbReference type="PROSITE" id="PS00061">
    <property type="entry name" value="ADH_SHORT"/>
    <property type="match status" value="1"/>
</dbReference>
<evidence type="ECO:0000313" key="3">
    <source>
        <dbReference type="EMBL" id="SFL18483.1"/>
    </source>
</evidence>
<dbReference type="GO" id="GO:0016616">
    <property type="term" value="F:oxidoreductase activity, acting on the CH-OH group of donors, NAD or NADP as acceptor"/>
    <property type="evidence" value="ECO:0007669"/>
    <property type="project" value="TreeGrafter"/>
</dbReference>
<dbReference type="GeneID" id="96303796"/>
<dbReference type="PANTHER" id="PTHR42760:SF122">
    <property type="entry name" value="NAD(P)-BINDING PROTEIN"/>
    <property type="match status" value="1"/>
</dbReference>
<protein>
    <submittedName>
        <fullName evidence="3">NAD(P)-dependent dehydrogenase, short-chain alcohol dehydrogenase family</fullName>
    </submittedName>
</protein>
<dbReference type="Proteomes" id="UP000199111">
    <property type="component" value="Unassembled WGS sequence"/>
</dbReference>